<evidence type="ECO:0000256" key="7">
    <source>
        <dbReference type="ARBA" id="ARBA00023136"/>
    </source>
</evidence>
<evidence type="ECO:0000256" key="10">
    <source>
        <dbReference type="SAM" id="Phobius"/>
    </source>
</evidence>
<evidence type="ECO:0000313" key="12">
    <source>
        <dbReference type="Proteomes" id="UP000655588"/>
    </source>
</evidence>
<dbReference type="PANTHER" id="PTHR21137:SF35">
    <property type="entry name" value="ODORANT RECEPTOR 19A-RELATED"/>
    <property type="match status" value="1"/>
</dbReference>
<feature type="transmembrane region" description="Helical" evidence="10">
    <location>
        <begin position="724"/>
        <end position="749"/>
    </location>
</feature>
<feature type="transmembrane region" description="Helical" evidence="10">
    <location>
        <begin position="267"/>
        <end position="288"/>
    </location>
</feature>
<dbReference type="GO" id="GO:0004984">
    <property type="term" value="F:olfactory receptor activity"/>
    <property type="evidence" value="ECO:0007669"/>
    <property type="project" value="InterPro"/>
</dbReference>
<evidence type="ECO:0008006" key="13">
    <source>
        <dbReference type="Google" id="ProtNLM"/>
    </source>
</evidence>
<feature type="transmembrane region" description="Helical" evidence="10">
    <location>
        <begin position="657"/>
        <end position="683"/>
    </location>
</feature>
<organism evidence="11 12">
    <name type="scientific">Frieseomelitta varia</name>
    <dbReference type="NCBI Taxonomy" id="561572"/>
    <lineage>
        <taxon>Eukaryota</taxon>
        <taxon>Metazoa</taxon>
        <taxon>Ecdysozoa</taxon>
        <taxon>Arthropoda</taxon>
        <taxon>Hexapoda</taxon>
        <taxon>Insecta</taxon>
        <taxon>Pterygota</taxon>
        <taxon>Neoptera</taxon>
        <taxon>Endopterygota</taxon>
        <taxon>Hymenoptera</taxon>
        <taxon>Apocrita</taxon>
        <taxon>Aculeata</taxon>
        <taxon>Apoidea</taxon>
        <taxon>Anthophila</taxon>
        <taxon>Apidae</taxon>
        <taxon>Frieseomelitta</taxon>
    </lineage>
</organism>
<keyword evidence="12" id="KW-1185">Reference proteome</keyword>
<evidence type="ECO:0000256" key="4">
    <source>
        <dbReference type="ARBA" id="ARBA00022692"/>
    </source>
</evidence>
<feature type="transmembrane region" description="Helical" evidence="10">
    <location>
        <begin position="1890"/>
        <end position="1913"/>
    </location>
</feature>
<feature type="transmembrane region" description="Helical" evidence="10">
    <location>
        <begin position="829"/>
        <end position="847"/>
    </location>
</feature>
<proteinExistence type="predicted"/>
<feature type="transmembrane region" description="Helical" evidence="10">
    <location>
        <begin position="952"/>
        <end position="973"/>
    </location>
</feature>
<feature type="transmembrane region" description="Helical" evidence="10">
    <location>
        <begin position="69"/>
        <end position="89"/>
    </location>
</feature>
<keyword evidence="9" id="KW-0807">Transducer</keyword>
<keyword evidence="3" id="KW-0716">Sensory transduction</keyword>
<keyword evidence="2" id="KW-1003">Cell membrane</keyword>
<feature type="transmembrane region" description="Helical" evidence="10">
    <location>
        <begin position="1271"/>
        <end position="1292"/>
    </location>
</feature>
<feature type="transmembrane region" description="Helical" evidence="10">
    <location>
        <begin position="408"/>
        <end position="429"/>
    </location>
</feature>
<feature type="transmembrane region" description="Helical" evidence="10">
    <location>
        <begin position="1068"/>
        <end position="1087"/>
    </location>
</feature>
<feature type="transmembrane region" description="Helical" evidence="10">
    <location>
        <begin position="1630"/>
        <end position="1651"/>
    </location>
</feature>
<feature type="transmembrane region" description="Helical" evidence="10">
    <location>
        <begin position="177"/>
        <end position="198"/>
    </location>
</feature>
<keyword evidence="4 10" id="KW-0812">Transmembrane</keyword>
<dbReference type="PANTHER" id="PTHR21137">
    <property type="entry name" value="ODORANT RECEPTOR"/>
    <property type="match status" value="1"/>
</dbReference>
<dbReference type="GO" id="GO:0005886">
    <property type="term" value="C:plasma membrane"/>
    <property type="evidence" value="ECO:0007669"/>
    <property type="project" value="UniProtKB-SubCell"/>
</dbReference>
<sequence>MVMIYYIYLPVYICGRSGRVFSFHGPVCYSSVHVCHNYICYSNSHVRHLSDGSTYNELISAIYKQNTPLVAKMLFAGITASLLMYIYMYAWPADHMKEMCIRLTVVRIYSEDAEGSVECIGVPKASDSFHQLSSAGTFFALLLFKKAINIIRLSVALTFCWPLRASNSRTMIFSYKAMQICTVINISLLLLPTLYAMYLRSDDMEVVSHCVTQALCEIQCIVQTIICFSKHDTLQRILEELWSCIGKAQEHEKEIYHVYLARCNVFYSSYIAATYATVAVGLIGPLFLPIVQMIFAEYPFNVNRTLVIAVVRAHQIITGHQICAHICMCLFGGLLIWFAAARYECLMVELQRTTDIHMLIVCIEKQLRLKRYAEDVVECFRFMVLFVIAACTFVITVCAITIVTNTPLVAKILFTGITVSLLMYIYMYAWPADHMKEMSLKFSQSVYDLPWYEHTARMQKNLLNVLAYQKPVVLSINCLVPELSLRYYCSMAINITRLSVAFSFCWPVPASSSRGRVLFRKIVLVVTTISGFMLVSLLMYGAYVHFGDLILTSKCVCLTMCVSQFVMQTIICLVKYETLQHVVDELMTYVKQAQQYERDIFCMYIDKCNRFYGGYVAVVYTTLIAFLLGPLVVPVPFPLDAEYPFSVNYTPVYVILYFHQAFICFQCAGHTCISLFAALLLFFTVARFECLAMEFEKSRNIDMLIVCIKKQLYLRRYAEDVISCFRFVVFYAIIVSTCGLTFCGIIFLMSEKVSRSGYNGKWYETTLEMQKCLLNVLVYQEPVIFSINCVVPEFSLPYYCSYLSNAFSIFTTLRIALEEIMLKRATPEKVIHFTWLFVAVTFCWPSPSNSSKSQHFRLSVMQIISIIHAILLIVPSIYSVFVYISINDMMRFYRCLIQLIACIQIVVQTSICFIKHDTLQHIIEEMISCVNEAKEYERDIFDLYIAKCYSVYGGYVTTLYLLFSFVVVGAFFLPIPHPLSVVYPFRNDYIPVNFILYLHHTAICCQGVGHFSMCVFAALLMWFTVARFDCLTIELERTTNVRTLITCVKKQLHLNRYAEEVIDCFRFMVFYILAISTCILAGSGILLITDAPMIAKVKFVAISIMFLFYVYMYAWPADHIQDVAKFERFKKHVQYEMVRSFFRTTKADTSHTGCNVFYGSYIAGTYSMVLICIYAPIIFPLSSIIHAEYPFDVNRTLVSVIIRAHQSIACCQCCAHVCLSVFGALLIWFTAARFECLAVEMQRSTDIGMMGICIEKQLRLKRYAEEVVSCFRLMVLFVITACMFVMTLAATAIAMNTPLIVKVAFTGLSAALLMYVYMYAWPADYMKEKSLSVSRSVYDIMWYEETVRMQKDLLNILVYQKPVTLSITCLVPELSLGYYCTVGQFITLLFLPLLYAIYLRSDDIEVVSTSVGQSICMIQSIIQTVICFSKYDTLQYLFTLSRLLRKRFDNLGNNGLQRVIEELRTSIREAKQYEREIFYTYLARCNVFYGSYIAGTYSMVLIYIYGPIIFPLHSIIHAEYPFDVNRTLVSAIVRAHQSIAFSQCCAHVCLSVFGALLIWFIAARFECLALDMQRSTDIRMMSICIGKQLRLKRYSEDVINCFRLMVLYVIIACMFVMTLAAIAIAMNTPLTVKVAFTGRSVALLMYVYLYAWPADYMKEKLFAELKRFTERVRYNVVRRDRRNTKGSTEYLGISKASDIFHQLSSARAFIGLLLHEKAFSITRLSVALSFCWPLPMNSSRNQIFGYKVAQIFSIINGALLLPPSFYAIYMRSDDIEIVSKCITQSILQIQCIVQTVICFCKHDTLQSELQRIVDELWTCVREAQPYEKEIFRMYIARCGRFYGSYIACAYIVMIFYVYGPLFFPIIQIFYVEYPFDVNRTLINVVTRTHLIIACQQSCAHVCVCVFGAFLIWFTAAKFECLGVEVQRCKLDIRMLAVCIEKQLHLRRYAEDVMSCFGFMIFFVIITCTLLMTLTAIIMVMVNSMQEENRYLLLKSFVTGEIAVCMRGSRLSHVSLHVHMAS</sequence>
<comment type="subcellular location">
    <subcellularLocation>
        <location evidence="1">Cell membrane</location>
        <topology evidence="1">Multi-pass membrane protein</topology>
    </subcellularLocation>
</comment>
<feature type="transmembrane region" description="Helical" evidence="10">
    <location>
        <begin position="612"/>
        <end position="637"/>
    </location>
</feature>
<evidence type="ECO:0000256" key="9">
    <source>
        <dbReference type="ARBA" id="ARBA00023224"/>
    </source>
</evidence>
<feature type="transmembrane region" description="Helical" evidence="10">
    <location>
        <begin position="1601"/>
        <end position="1624"/>
    </location>
</feature>
<dbReference type="GO" id="GO:0005549">
    <property type="term" value="F:odorant binding"/>
    <property type="evidence" value="ECO:0007669"/>
    <property type="project" value="InterPro"/>
</dbReference>
<comment type="caution">
    <text evidence="11">The sequence shown here is derived from an EMBL/GenBank/DDBJ whole genome shotgun (WGS) entry which is preliminary data.</text>
</comment>
<evidence type="ECO:0000256" key="6">
    <source>
        <dbReference type="ARBA" id="ARBA00022989"/>
    </source>
</evidence>
<feature type="transmembrane region" description="Helical" evidence="10">
    <location>
        <begin position="1299"/>
        <end position="1320"/>
    </location>
</feature>
<evidence type="ECO:0000256" key="3">
    <source>
        <dbReference type="ARBA" id="ARBA00022606"/>
    </source>
</evidence>
<dbReference type="EMBL" id="WNWW01000231">
    <property type="protein sequence ID" value="KAF3428086.1"/>
    <property type="molecule type" value="Genomic_DNA"/>
</dbReference>
<dbReference type="InterPro" id="IPR004117">
    <property type="entry name" value="7tm6_olfct_rcpt"/>
</dbReference>
<evidence type="ECO:0000256" key="5">
    <source>
        <dbReference type="ARBA" id="ARBA00022725"/>
    </source>
</evidence>
<feature type="transmembrane region" description="Helical" evidence="10">
    <location>
        <begin position="1540"/>
        <end position="1562"/>
    </location>
</feature>
<keyword evidence="5" id="KW-0552">Olfaction</keyword>
<feature type="transmembrane region" description="Helical" evidence="10">
    <location>
        <begin position="1956"/>
        <end position="1981"/>
    </location>
</feature>
<feature type="transmembrane region" description="Helical" evidence="10">
    <location>
        <begin position="1376"/>
        <end position="1398"/>
    </location>
</feature>
<dbReference type="GO" id="GO:0007165">
    <property type="term" value="P:signal transduction"/>
    <property type="evidence" value="ECO:0007669"/>
    <property type="project" value="UniProtKB-KW"/>
</dbReference>
<accession>A0A833S382</accession>
<keyword evidence="6 10" id="KW-1133">Transmembrane helix</keyword>
<keyword evidence="8" id="KW-0675">Receptor</keyword>
<keyword evidence="7 10" id="KW-0472">Membrane</keyword>
<dbReference type="Proteomes" id="UP000655588">
    <property type="component" value="Unassembled WGS sequence"/>
</dbReference>
<feature type="transmembrane region" description="Helical" evidence="10">
    <location>
        <begin position="1842"/>
        <end position="1870"/>
    </location>
</feature>
<feature type="transmembrane region" description="Helical" evidence="10">
    <location>
        <begin position="379"/>
        <end position="402"/>
    </location>
</feature>
<feature type="transmembrane region" description="Helical" evidence="10">
    <location>
        <begin position="1166"/>
        <end position="1187"/>
    </location>
</feature>
<dbReference type="Pfam" id="PF02949">
    <property type="entry name" value="7tm_6"/>
    <property type="match status" value="2"/>
</dbReference>
<evidence type="ECO:0000256" key="2">
    <source>
        <dbReference type="ARBA" id="ARBA00022475"/>
    </source>
</evidence>
<feature type="transmembrane region" description="Helical" evidence="10">
    <location>
        <begin position="1099"/>
        <end position="1116"/>
    </location>
</feature>
<gene>
    <name evidence="11" type="ORF">E2986_11934</name>
</gene>
<feature type="transmembrane region" description="Helical" evidence="10">
    <location>
        <begin position="994"/>
        <end position="1023"/>
    </location>
</feature>
<evidence type="ECO:0000256" key="8">
    <source>
        <dbReference type="ARBA" id="ARBA00023170"/>
    </source>
</evidence>
<evidence type="ECO:0000313" key="11">
    <source>
        <dbReference type="EMBL" id="KAF3428086.1"/>
    </source>
</evidence>
<feature type="transmembrane region" description="Helical" evidence="10">
    <location>
        <begin position="522"/>
        <end position="543"/>
    </location>
</feature>
<feature type="transmembrane region" description="Helical" evidence="10">
    <location>
        <begin position="859"/>
        <end position="884"/>
    </location>
</feature>
<protein>
    <recommendedName>
        <fullName evidence="13">Odorant receptor</fullName>
    </recommendedName>
</protein>
<name>A0A833S382_9HYME</name>
<evidence type="ECO:0000256" key="1">
    <source>
        <dbReference type="ARBA" id="ARBA00004651"/>
    </source>
</evidence>
<reference evidence="11" key="1">
    <citation type="submission" date="2019-11" db="EMBL/GenBank/DDBJ databases">
        <title>The nuclear and mitochondrial genomes of Frieseomelitta varia - a highly eusocial stingless bee (Meliponini) with a permanently sterile worker caste.</title>
        <authorList>
            <person name="Freitas F.C.P."/>
            <person name="Lourenco A.P."/>
            <person name="Nunes F.M.F."/>
            <person name="Paschoal A.R."/>
            <person name="Abreu F.C.P."/>
            <person name="Barbin F.O."/>
            <person name="Bataglia L."/>
            <person name="Cardoso-Junior C.A.M."/>
            <person name="Cervoni M.S."/>
            <person name="Silva S.R."/>
            <person name="Dalarmi F."/>
            <person name="Del Lama M.A."/>
            <person name="Depintor T.S."/>
            <person name="Ferreira K.M."/>
            <person name="Goria P.S."/>
            <person name="Jaskot M.C."/>
            <person name="Lago D.C."/>
            <person name="Luna-Lucena D."/>
            <person name="Moda L.M."/>
            <person name="Nascimento L."/>
            <person name="Pedrino M."/>
            <person name="Rabico F.O."/>
            <person name="Sanches F.C."/>
            <person name="Santos D.E."/>
            <person name="Santos C.G."/>
            <person name="Vieira J."/>
            <person name="Lopes T.F."/>
            <person name="Barchuk A.R."/>
            <person name="Hartfelder K."/>
            <person name="Simoes Z.L.P."/>
            <person name="Bitondi M.M.G."/>
            <person name="Pinheiro D.G."/>
        </authorList>
    </citation>
    <scope>NUCLEOTIDE SEQUENCE</scope>
    <source>
        <strain evidence="11">USP_RPSP 00005682</strain>
        <tissue evidence="11">Whole individual</tissue>
    </source>
</reference>
<feature type="transmembrane region" description="Helical" evidence="10">
    <location>
        <begin position="549"/>
        <end position="574"/>
    </location>
</feature>
<feature type="transmembrane region" description="Helical" evidence="10">
    <location>
        <begin position="796"/>
        <end position="817"/>
    </location>
</feature>